<gene>
    <name evidence="1" type="ORF">S03H2_40425</name>
</gene>
<comment type="caution">
    <text evidence="1">The sequence shown here is derived from an EMBL/GenBank/DDBJ whole genome shotgun (WGS) entry which is preliminary data.</text>
</comment>
<dbReference type="AlphaFoldDB" id="X1GH70"/>
<dbReference type="EMBL" id="BARU01025060">
    <property type="protein sequence ID" value="GAH56517.1"/>
    <property type="molecule type" value="Genomic_DNA"/>
</dbReference>
<feature type="non-terminal residue" evidence="1">
    <location>
        <position position="1"/>
    </location>
</feature>
<organism evidence="1">
    <name type="scientific">marine sediment metagenome</name>
    <dbReference type="NCBI Taxonomy" id="412755"/>
    <lineage>
        <taxon>unclassified sequences</taxon>
        <taxon>metagenomes</taxon>
        <taxon>ecological metagenomes</taxon>
    </lineage>
</organism>
<proteinExistence type="predicted"/>
<accession>X1GH70</accession>
<evidence type="ECO:0000313" key="1">
    <source>
        <dbReference type="EMBL" id="GAH56517.1"/>
    </source>
</evidence>
<reference evidence="1" key="1">
    <citation type="journal article" date="2014" name="Front. Microbiol.">
        <title>High frequency of phylogenetically diverse reductive dehalogenase-homologous genes in deep subseafloor sedimentary metagenomes.</title>
        <authorList>
            <person name="Kawai M."/>
            <person name="Futagami T."/>
            <person name="Toyoda A."/>
            <person name="Takaki Y."/>
            <person name="Nishi S."/>
            <person name="Hori S."/>
            <person name="Arai W."/>
            <person name="Tsubouchi T."/>
            <person name="Morono Y."/>
            <person name="Uchiyama I."/>
            <person name="Ito T."/>
            <person name="Fujiyama A."/>
            <person name="Inagaki F."/>
            <person name="Takami H."/>
        </authorList>
    </citation>
    <scope>NUCLEOTIDE SEQUENCE</scope>
    <source>
        <strain evidence="1">Expedition CK06-06</strain>
    </source>
</reference>
<name>X1GH70_9ZZZZ</name>
<sequence>YFMTKEDIEKAGIWEALRITFSTDTKLLILQLKL</sequence>
<protein>
    <submittedName>
        <fullName evidence="1">Uncharacterized protein</fullName>
    </submittedName>
</protein>